<comment type="caution">
    <text evidence="2">The sequence shown here is derived from an EMBL/GenBank/DDBJ whole genome shotgun (WGS) entry which is preliminary data.</text>
</comment>
<sequence>MEIAFLLIALVVIVCCLLTITFLLGYLLKRVKSRARNAAVSFLVAVVALSSFLLIEELFFSYNTEDKEEVLVAHREAPIGGILLKLYADRTFELGGFRKVETTGTFEVKQDTLFITSTNNPKVSNQFNSRSFLIKENHLEETTDTGIGILAIHKNSLK</sequence>
<keyword evidence="1" id="KW-0812">Transmembrane</keyword>
<dbReference type="EMBL" id="JACOAF010000030">
    <property type="protein sequence ID" value="MBC3540722.1"/>
    <property type="molecule type" value="Genomic_DNA"/>
</dbReference>
<feature type="transmembrane region" description="Helical" evidence="1">
    <location>
        <begin position="6"/>
        <end position="28"/>
    </location>
</feature>
<evidence type="ECO:0000256" key="1">
    <source>
        <dbReference type="SAM" id="Phobius"/>
    </source>
</evidence>
<feature type="transmembrane region" description="Helical" evidence="1">
    <location>
        <begin position="40"/>
        <end position="62"/>
    </location>
</feature>
<reference evidence="2 3" key="1">
    <citation type="journal article" date="2019" name="Int. J. Syst. Evol. Microbiol.">
        <title>Rufibacter sediminis sp. nov., isolated from freshwater lake sediment.</title>
        <authorList>
            <person name="Qu J.H."/>
            <person name="Zhang L.J."/>
            <person name="Fu Y.H."/>
            <person name="Li H.F."/>
        </authorList>
    </citation>
    <scope>NUCLEOTIDE SEQUENCE [LARGE SCALE GENOMIC DNA]</scope>
    <source>
        <strain evidence="2 3">H-1</strain>
    </source>
</reference>
<protein>
    <submittedName>
        <fullName evidence="2">Uncharacterized protein</fullName>
    </submittedName>
</protein>
<dbReference type="Proteomes" id="UP000659698">
    <property type="component" value="Unassembled WGS sequence"/>
</dbReference>
<accession>A0ABR6VU32</accession>
<gene>
    <name evidence="2" type="ORF">H7U12_13595</name>
</gene>
<organism evidence="2 3">
    <name type="scientific">Rufibacter sediminis</name>
    <dbReference type="NCBI Taxonomy" id="2762756"/>
    <lineage>
        <taxon>Bacteria</taxon>
        <taxon>Pseudomonadati</taxon>
        <taxon>Bacteroidota</taxon>
        <taxon>Cytophagia</taxon>
        <taxon>Cytophagales</taxon>
        <taxon>Hymenobacteraceae</taxon>
        <taxon>Rufibacter</taxon>
    </lineage>
</organism>
<name>A0ABR6VU32_9BACT</name>
<keyword evidence="1" id="KW-0472">Membrane</keyword>
<keyword evidence="3" id="KW-1185">Reference proteome</keyword>
<proteinExistence type="predicted"/>
<evidence type="ECO:0000313" key="3">
    <source>
        <dbReference type="Proteomes" id="UP000659698"/>
    </source>
</evidence>
<keyword evidence="1" id="KW-1133">Transmembrane helix</keyword>
<dbReference type="RefSeq" id="WP_186638810.1">
    <property type="nucleotide sequence ID" value="NZ_JACOAF010000030.1"/>
</dbReference>
<evidence type="ECO:0000313" key="2">
    <source>
        <dbReference type="EMBL" id="MBC3540722.1"/>
    </source>
</evidence>